<dbReference type="Gene3D" id="3.30.160.60">
    <property type="entry name" value="Classic Zinc Finger"/>
    <property type="match status" value="1"/>
</dbReference>
<feature type="region of interest" description="Disordered" evidence="4">
    <location>
        <begin position="1161"/>
        <end position="1230"/>
    </location>
</feature>
<evidence type="ECO:0000256" key="1">
    <source>
        <dbReference type="ARBA" id="ARBA00022603"/>
    </source>
</evidence>
<organism evidence="6 7">
    <name type="scientific">Symbiodinium natans</name>
    <dbReference type="NCBI Taxonomy" id="878477"/>
    <lineage>
        <taxon>Eukaryota</taxon>
        <taxon>Sar</taxon>
        <taxon>Alveolata</taxon>
        <taxon>Dinophyceae</taxon>
        <taxon>Suessiales</taxon>
        <taxon>Symbiodiniaceae</taxon>
        <taxon>Symbiodinium</taxon>
    </lineage>
</organism>
<feature type="region of interest" description="Disordered" evidence="4">
    <location>
        <begin position="1664"/>
        <end position="1710"/>
    </location>
</feature>
<dbReference type="EMBL" id="CAJNDS010000668">
    <property type="protein sequence ID" value="CAE7226645.1"/>
    <property type="molecule type" value="Genomic_DNA"/>
</dbReference>
<dbReference type="PROSITE" id="PS50157">
    <property type="entry name" value="ZINC_FINGER_C2H2_2"/>
    <property type="match status" value="1"/>
</dbReference>
<feature type="region of interest" description="Disordered" evidence="4">
    <location>
        <begin position="929"/>
        <end position="1099"/>
    </location>
</feature>
<accession>A0A812KGS4</accession>
<dbReference type="Pfam" id="PF00145">
    <property type="entry name" value="DNA_methylase"/>
    <property type="match status" value="1"/>
</dbReference>
<dbReference type="Gene3D" id="3.40.50.150">
    <property type="entry name" value="Vaccinia Virus protein VP39"/>
    <property type="match status" value="1"/>
</dbReference>
<keyword evidence="3" id="KW-0862">Zinc</keyword>
<feature type="compositionally biased region" description="Basic and acidic residues" evidence="4">
    <location>
        <begin position="1023"/>
        <end position="1047"/>
    </location>
</feature>
<feature type="compositionally biased region" description="Low complexity" evidence="4">
    <location>
        <begin position="929"/>
        <end position="940"/>
    </location>
</feature>
<protein>
    <submittedName>
        <fullName evidence="6">HsdFM protein</fullName>
    </submittedName>
</protein>
<feature type="domain" description="C2H2-type" evidence="5">
    <location>
        <begin position="1145"/>
        <end position="1168"/>
    </location>
</feature>
<evidence type="ECO:0000256" key="4">
    <source>
        <dbReference type="SAM" id="MobiDB-lite"/>
    </source>
</evidence>
<feature type="region of interest" description="Disordered" evidence="4">
    <location>
        <begin position="692"/>
        <end position="713"/>
    </location>
</feature>
<dbReference type="InterPro" id="IPR001525">
    <property type="entry name" value="C5_MeTfrase"/>
</dbReference>
<feature type="compositionally biased region" description="Basic residues" evidence="4">
    <location>
        <begin position="1207"/>
        <end position="1216"/>
    </location>
</feature>
<dbReference type="OrthoDB" id="442022at2759"/>
<gene>
    <name evidence="6" type="primary">hsdFM</name>
    <name evidence="6" type="ORF">SNAT2548_LOCUS8845</name>
</gene>
<keyword evidence="2" id="KW-0808">Transferase</keyword>
<evidence type="ECO:0000313" key="6">
    <source>
        <dbReference type="EMBL" id="CAE7226645.1"/>
    </source>
</evidence>
<feature type="compositionally biased region" description="Pro residues" evidence="4">
    <location>
        <begin position="1072"/>
        <end position="1083"/>
    </location>
</feature>
<keyword evidence="3" id="KW-0863">Zinc-finger</keyword>
<evidence type="ECO:0000259" key="5">
    <source>
        <dbReference type="PROSITE" id="PS50157"/>
    </source>
</evidence>
<dbReference type="SUPFAM" id="SSF53335">
    <property type="entry name" value="S-adenosyl-L-methionine-dependent methyltransferases"/>
    <property type="match status" value="1"/>
</dbReference>
<dbReference type="InterPro" id="IPR013087">
    <property type="entry name" value="Znf_C2H2_type"/>
</dbReference>
<feature type="compositionally biased region" description="Basic and acidic residues" evidence="4">
    <location>
        <begin position="961"/>
        <end position="986"/>
    </location>
</feature>
<feature type="compositionally biased region" description="Polar residues" evidence="4">
    <location>
        <begin position="1179"/>
        <end position="1190"/>
    </location>
</feature>
<feature type="compositionally biased region" description="Polar residues" evidence="4">
    <location>
        <begin position="1700"/>
        <end position="1710"/>
    </location>
</feature>
<sequence>MTRSLDLAGSSEYHRALLNARPEDAAAIADMDVVVKRALAHALHDKLAYLEALPYKLAGAFGEYCGSSLQRAKKCVRECLQEFEEAGRAELHPTTLELLTGRSPVGQQLRAFAKDPERSLHKYPDAFVAIQELSLVPLVERRIEGEHAQVKLAAQRGFRWAGPAMVCARKRRHQVLAMLENPSLLQWVCQNWRSRDIFQRVLAHKCLPTTVNLMGRSERYARVYGYAVDDHFRDVEKMQQAARGRAAELKALHPPPQAASHDSKQIVGFLKAHLRPGSICSMPAAMLRACDPGRGPHPQLCALSTADIARAFSADQGELSVRDCRDHLFFSVVDPRPEDKFQMQASAAASRPRTQLSVDMLPWTEWASDNSMCASTRTARAEPKTLDAAAFCTPDSFVDVANQCLVWQCLPVGLHVELPALEAAVTDAPLPLPFFVDDEDMLQDLLNAEPSSSSRQRNTDEDAIVPRAEAQVSVSCAKPLNRDEKALLAALLEQGAVGDHGCDALSLHTYNAQAAGALREAGYVSTWEGDFGELVLAVTETGRVSPQLDLSSPLRLRDMPSEGHSGFRTGQCKLEWLRLLLQHQWQYDEQCPEWHDKDAALLLPQNALSRPEAYLKCMLCLSVVWNKPGAPARILHQAPELYYKYLLHEPDLSFLQEWGKADVMGCSTNRRQGRQPKKRAKAGVGALTAAAALADKEDSDSDDAGPLRGRRGLREEAALPLPDRLVPPPVRSQVPGVDVTIYFDNYTHSSGNLRAFVECKRHKKCRLYVFVNKHESRSHAVAYLLAWHQLGSRFASAATHIAEKPSGVEVHAHHWAQLRNISARAVLASVRRPGRGLPPSHDNQHSGRGTTRLPRLVLACRARPCAALAARNRLPRSEMPAPKAVPAPATPPGTQLLAEDATGAAPATPLPEAPQVPETELLAELANAAAPAEKTEAPTADVASESSEQIEPAPTTPALSEPREGETEKKEAAVPENKGGDGERSPSKSPCTRRAAEVLPEESSSSPEMELVVTEDAAQAMAAEERARNLKKTLAEKKKEAEHRGEDGQDETDTKDDQAQGSEGHKQRPAHPAVPPKGPPPKPRVQNNTNTGQDPKESQDFVECKFCWKKVSRWGLENHQASSNHCKWYQDRAGAKPEPQRRSQYTCDVCEKDLGDERALHQHKKSVHGIAYDHRKRSSQPSNLRLQSVAGSRRRRRLDSRSSSRPRSSKSARGHRGKSEAPEKSMSSKQLAASFMDKAFTLIQEARKKSRSRSRGRSGDRRRGVPLACLQQPGRGALGPRATILGRPLRTLEPCVGVGGFREWAQQSRSPYDGSGAYDTDPALQAFYTRLADKNAKVLGVNIGKADGDVLRVNPKELPDSEILVSGPPCQPWAGTGLRQGDMDERSEVYGAVITWILEMAGRGCLVLFLVENSPNLLRTTFFRQLVQELEVALPHFALDVSVHDCHTLLPMRRERLYLRGLRRDCLPVAGTVPRPLGMLDMPHPICLFEMLCEGEPNTDPSSMTEKRRQNLKRYEEMVKKDLLRGHAGCVACLELDRDPDKEFMGRVTYDAIPSLRTSGPAIFMFTTDDMHLNWQQQFLHRYLTDEERFVFQGHRATYHDYFSTLTASRQAAGNAYCTLQLAAMLQPMLMRAVVSGAMSAEPPQRLSRKRQVEIELQGMHEQTFAPGTLLGSPTRPKKRCRKAGPAEHEETLAFRGPLTPNTDNVIELD</sequence>
<comment type="caution">
    <text evidence="6">The sequence shown here is derived from an EMBL/GenBank/DDBJ whole genome shotgun (WGS) entry which is preliminary data.</text>
</comment>
<evidence type="ECO:0000256" key="2">
    <source>
        <dbReference type="ARBA" id="ARBA00022679"/>
    </source>
</evidence>
<keyword evidence="7" id="KW-1185">Reference proteome</keyword>
<dbReference type="Proteomes" id="UP000604046">
    <property type="component" value="Unassembled WGS sequence"/>
</dbReference>
<dbReference type="SMART" id="SM00355">
    <property type="entry name" value="ZnF_C2H2"/>
    <property type="match status" value="2"/>
</dbReference>
<feature type="region of interest" description="Disordered" evidence="4">
    <location>
        <begin position="1246"/>
        <end position="1266"/>
    </location>
</feature>
<dbReference type="GO" id="GO:0008168">
    <property type="term" value="F:methyltransferase activity"/>
    <property type="evidence" value="ECO:0007669"/>
    <property type="project" value="UniProtKB-KW"/>
</dbReference>
<keyword evidence="3" id="KW-0479">Metal-binding</keyword>
<feature type="compositionally biased region" description="Basic and acidic residues" evidence="4">
    <location>
        <begin position="1055"/>
        <end position="1066"/>
    </location>
</feature>
<dbReference type="InterPro" id="IPR029063">
    <property type="entry name" value="SAM-dependent_MTases_sf"/>
</dbReference>
<dbReference type="GO" id="GO:0032259">
    <property type="term" value="P:methylation"/>
    <property type="evidence" value="ECO:0007669"/>
    <property type="project" value="UniProtKB-KW"/>
</dbReference>
<feature type="region of interest" description="Disordered" evidence="4">
    <location>
        <begin position="832"/>
        <end position="851"/>
    </location>
</feature>
<keyword evidence="1" id="KW-0489">Methyltransferase</keyword>
<dbReference type="GO" id="GO:0008270">
    <property type="term" value="F:zinc ion binding"/>
    <property type="evidence" value="ECO:0007669"/>
    <property type="project" value="UniProtKB-KW"/>
</dbReference>
<name>A0A812KGS4_9DINO</name>
<dbReference type="PROSITE" id="PS00028">
    <property type="entry name" value="ZINC_FINGER_C2H2_1"/>
    <property type="match status" value="1"/>
</dbReference>
<feature type="region of interest" description="Disordered" evidence="4">
    <location>
        <begin position="871"/>
        <end position="896"/>
    </location>
</feature>
<evidence type="ECO:0000256" key="3">
    <source>
        <dbReference type="PROSITE-ProRule" id="PRU00042"/>
    </source>
</evidence>
<feature type="compositionally biased region" description="Low complexity" evidence="4">
    <location>
        <begin position="997"/>
        <end position="1022"/>
    </location>
</feature>
<proteinExistence type="predicted"/>
<reference evidence="6" key="1">
    <citation type="submission" date="2021-02" db="EMBL/GenBank/DDBJ databases">
        <authorList>
            <person name="Dougan E. K."/>
            <person name="Rhodes N."/>
            <person name="Thang M."/>
            <person name="Chan C."/>
        </authorList>
    </citation>
    <scope>NUCLEOTIDE SEQUENCE</scope>
</reference>
<evidence type="ECO:0000313" key="7">
    <source>
        <dbReference type="Proteomes" id="UP000604046"/>
    </source>
</evidence>